<gene>
    <name evidence="1" type="ORF">Ciccas_004280</name>
</gene>
<protein>
    <submittedName>
        <fullName evidence="1">Uncharacterized protein</fullName>
    </submittedName>
</protein>
<organism evidence="1 2">
    <name type="scientific">Cichlidogyrus casuarinus</name>
    <dbReference type="NCBI Taxonomy" id="1844966"/>
    <lineage>
        <taxon>Eukaryota</taxon>
        <taxon>Metazoa</taxon>
        <taxon>Spiralia</taxon>
        <taxon>Lophotrochozoa</taxon>
        <taxon>Platyhelminthes</taxon>
        <taxon>Monogenea</taxon>
        <taxon>Monopisthocotylea</taxon>
        <taxon>Dactylogyridea</taxon>
        <taxon>Ancyrocephalidae</taxon>
        <taxon>Cichlidogyrus</taxon>
    </lineage>
</organism>
<reference evidence="1 2" key="1">
    <citation type="submission" date="2024-11" db="EMBL/GenBank/DDBJ databases">
        <title>Adaptive evolution of stress response genes in parasites aligns with host niche diversity.</title>
        <authorList>
            <person name="Hahn C."/>
            <person name="Resl P."/>
        </authorList>
    </citation>
    <scope>NUCLEOTIDE SEQUENCE [LARGE SCALE GENOMIC DNA]</scope>
    <source>
        <strain evidence="1">EGGRZ-B1_66</strain>
        <tissue evidence="1">Body</tissue>
    </source>
</reference>
<proteinExistence type="predicted"/>
<sequence>MVDTAICHDDDDQLMNTTWSKTEVGQKLAEWISISCHLPFFRCSARHRRDELRPAQYAEVESWQLAMASDGWTDHSNKHYFAN</sequence>
<name>A0ABD2QBW9_9PLAT</name>
<comment type="caution">
    <text evidence="1">The sequence shown here is derived from an EMBL/GenBank/DDBJ whole genome shotgun (WGS) entry which is preliminary data.</text>
</comment>
<accession>A0ABD2QBW9</accession>
<evidence type="ECO:0000313" key="2">
    <source>
        <dbReference type="Proteomes" id="UP001626550"/>
    </source>
</evidence>
<evidence type="ECO:0000313" key="1">
    <source>
        <dbReference type="EMBL" id="KAL3317063.1"/>
    </source>
</evidence>
<keyword evidence="2" id="KW-1185">Reference proteome</keyword>
<dbReference type="EMBL" id="JBJKFK010000437">
    <property type="protein sequence ID" value="KAL3317063.1"/>
    <property type="molecule type" value="Genomic_DNA"/>
</dbReference>
<dbReference type="Proteomes" id="UP001626550">
    <property type="component" value="Unassembled WGS sequence"/>
</dbReference>
<dbReference type="AlphaFoldDB" id="A0ABD2QBW9"/>